<dbReference type="PROSITE" id="PS51257">
    <property type="entry name" value="PROKAR_LIPOPROTEIN"/>
    <property type="match status" value="1"/>
</dbReference>
<comment type="caution">
    <text evidence="2">The sequence shown here is derived from an EMBL/GenBank/DDBJ whole genome shotgun (WGS) entry which is preliminary data.</text>
</comment>
<name>A0ABT7L0S9_9BACI</name>
<dbReference type="Proteomes" id="UP001235343">
    <property type="component" value="Unassembled WGS sequence"/>
</dbReference>
<dbReference type="EMBL" id="JASTZU010000014">
    <property type="protein sequence ID" value="MDL4839387.1"/>
    <property type="molecule type" value="Genomic_DNA"/>
</dbReference>
<evidence type="ECO:0008006" key="4">
    <source>
        <dbReference type="Google" id="ProtNLM"/>
    </source>
</evidence>
<evidence type="ECO:0000256" key="1">
    <source>
        <dbReference type="SAM" id="SignalP"/>
    </source>
</evidence>
<proteinExistence type="predicted"/>
<keyword evidence="3" id="KW-1185">Reference proteome</keyword>
<dbReference type="RefSeq" id="WP_285930252.1">
    <property type="nucleotide sequence ID" value="NZ_JASTZU010000014.1"/>
</dbReference>
<feature type="signal peptide" evidence="1">
    <location>
        <begin position="1"/>
        <end position="25"/>
    </location>
</feature>
<feature type="chain" id="PRO_5046037435" description="Lipoprotein" evidence="1">
    <location>
        <begin position="26"/>
        <end position="174"/>
    </location>
</feature>
<evidence type="ECO:0000313" key="2">
    <source>
        <dbReference type="EMBL" id="MDL4839387.1"/>
    </source>
</evidence>
<gene>
    <name evidence="2" type="ORF">QQS35_02780</name>
</gene>
<keyword evidence="1" id="KW-0732">Signal</keyword>
<protein>
    <recommendedName>
        <fullName evidence="4">Lipoprotein</fullName>
    </recommendedName>
</protein>
<evidence type="ECO:0000313" key="3">
    <source>
        <dbReference type="Proteomes" id="UP001235343"/>
    </source>
</evidence>
<sequence>MKRMKWNLSITLTILIILISGCSQSEEEALKEARTIAESTFNSNSVEVNQDLEHFSLYLPNNFEIIEETQSNLILEKSDQTYILFYNALEETTSELNYQAAESAGHFTLLESFENSDRFGYIGVVSSEEEDTYELQIGVGGVKITTYTSVNDMEEDAEAMMQMANSIAYTSQEQ</sequence>
<organism evidence="2 3">
    <name type="scientific">Aquibacillus rhizosphaerae</name>
    <dbReference type="NCBI Taxonomy" id="3051431"/>
    <lineage>
        <taxon>Bacteria</taxon>
        <taxon>Bacillati</taxon>
        <taxon>Bacillota</taxon>
        <taxon>Bacilli</taxon>
        <taxon>Bacillales</taxon>
        <taxon>Bacillaceae</taxon>
        <taxon>Aquibacillus</taxon>
    </lineage>
</organism>
<accession>A0ABT7L0S9</accession>
<reference evidence="2 3" key="1">
    <citation type="submission" date="2023-06" db="EMBL/GenBank/DDBJ databases">
        <title>Aquibacillus rhizosphaerae LR5S19.</title>
        <authorList>
            <person name="Sun J.-Q."/>
        </authorList>
    </citation>
    <scope>NUCLEOTIDE SEQUENCE [LARGE SCALE GENOMIC DNA]</scope>
    <source>
        <strain evidence="2 3">LR5S19</strain>
    </source>
</reference>